<dbReference type="InterPro" id="IPR008271">
    <property type="entry name" value="Ser/Thr_kinase_AS"/>
</dbReference>
<name>A0AAD5X2Z9_9FUNG</name>
<feature type="coiled-coil region" evidence="5">
    <location>
        <begin position="315"/>
        <end position="349"/>
    </location>
</feature>
<gene>
    <name evidence="8" type="ORF">HK097_006004</name>
</gene>
<dbReference type="SUPFAM" id="SSF56112">
    <property type="entry name" value="Protein kinase-like (PK-like)"/>
    <property type="match status" value="1"/>
</dbReference>
<evidence type="ECO:0000313" key="9">
    <source>
        <dbReference type="Proteomes" id="UP001212841"/>
    </source>
</evidence>
<dbReference type="GO" id="GO:0004674">
    <property type="term" value="F:protein serine/threonine kinase activity"/>
    <property type="evidence" value="ECO:0007669"/>
    <property type="project" value="UniProtKB-EC"/>
</dbReference>
<feature type="domain" description="Protein kinase" evidence="7">
    <location>
        <begin position="46"/>
        <end position="295"/>
    </location>
</feature>
<feature type="binding site" evidence="4">
    <location>
        <position position="74"/>
    </location>
    <ligand>
        <name>ATP</name>
        <dbReference type="ChEBI" id="CHEBI:30616"/>
    </ligand>
</feature>
<reference evidence="8" key="1">
    <citation type="submission" date="2020-05" db="EMBL/GenBank/DDBJ databases">
        <title>Phylogenomic resolution of chytrid fungi.</title>
        <authorList>
            <person name="Stajich J.E."/>
            <person name="Amses K."/>
            <person name="Simmons R."/>
            <person name="Seto K."/>
            <person name="Myers J."/>
            <person name="Bonds A."/>
            <person name="Quandt C.A."/>
            <person name="Barry K."/>
            <person name="Liu P."/>
            <person name="Grigoriev I."/>
            <person name="Longcore J.E."/>
            <person name="James T.Y."/>
        </authorList>
    </citation>
    <scope>NUCLEOTIDE SEQUENCE</scope>
    <source>
        <strain evidence="8">JEL0318</strain>
    </source>
</reference>
<proteinExistence type="predicted"/>
<evidence type="ECO:0000313" key="8">
    <source>
        <dbReference type="EMBL" id="KAJ3052601.1"/>
    </source>
</evidence>
<keyword evidence="2 4" id="KW-0547">Nucleotide-binding</keyword>
<evidence type="ECO:0000259" key="7">
    <source>
        <dbReference type="PROSITE" id="PS50011"/>
    </source>
</evidence>
<organism evidence="8 9">
    <name type="scientific">Rhizophlyctis rosea</name>
    <dbReference type="NCBI Taxonomy" id="64517"/>
    <lineage>
        <taxon>Eukaryota</taxon>
        <taxon>Fungi</taxon>
        <taxon>Fungi incertae sedis</taxon>
        <taxon>Chytridiomycota</taxon>
        <taxon>Chytridiomycota incertae sedis</taxon>
        <taxon>Chytridiomycetes</taxon>
        <taxon>Rhizophlyctidales</taxon>
        <taxon>Rhizophlyctidaceae</taxon>
        <taxon>Rhizophlyctis</taxon>
    </lineage>
</organism>
<accession>A0AAD5X2Z9</accession>
<dbReference type="PROSITE" id="PS00107">
    <property type="entry name" value="PROTEIN_KINASE_ATP"/>
    <property type="match status" value="1"/>
</dbReference>
<dbReference type="PANTHER" id="PTHR48012:SF2">
    <property type="entry name" value="STERILE20-LIKE KINASE, ISOFORM B"/>
    <property type="match status" value="1"/>
</dbReference>
<dbReference type="PROSITE" id="PS00108">
    <property type="entry name" value="PROTEIN_KINASE_ST"/>
    <property type="match status" value="1"/>
</dbReference>
<dbReference type="GO" id="GO:0005737">
    <property type="term" value="C:cytoplasm"/>
    <property type="evidence" value="ECO:0007669"/>
    <property type="project" value="TreeGrafter"/>
</dbReference>
<dbReference type="Proteomes" id="UP001212841">
    <property type="component" value="Unassembled WGS sequence"/>
</dbReference>
<dbReference type="PROSITE" id="PS50011">
    <property type="entry name" value="PROTEIN_KINASE_DOM"/>
    <property type="match status" value="1"/>
</dbReference>
<dbReference type="Gene3D" id="1.10.510.10">
    <property type="entry name" value="Transferase(Phosphotransferase) domain 1"/>
    <property type="match status" value="1"/>
</dbReference>
<sequence length="621" mass="69966">MSATTSPDIDIDMRASHASPPAGPPEAPLPPSEPWPEVLQTLNGSWTKVKKLGAGTFGTVLDFRNAGGEHVAVKMSNKAFPHHGDILLHEVGILQHLAGSKYAPAYKEHGMTDTVWWVMMEFVDGRTVQDWMKSGPWTEPKIVQNFLRLLLEAVQDFKKEGICHRDLKGDNILLGTTGDLKVVDFGVAGRPLVPEMGGALPYRPPEALLHFPEGHSYDIWSIGRIALEVATGQTFPNFGDERTVDRTVLFWTLQAADLGLDRIKDQNLRHLAQQMLNRLPTQRSSVEAALAHPYFHLPLSSPLHHTLSPPPEEEVLSLTRERDQLKREKAAVEEELAETKRGKEKAEKLARSRGREVVRVACELFSSKQRRAQAQATAEDGAEGGKKGGKFLKGFKSFGRKMKRWSRNQQHYFSQVPSPPASPRLAPKTMHLAQVPLMKLDDVLEWTEEQLDHREKLFREEGRDFGPLEIPGTFDKEFFLSIADSPKWKHLRTEFDNGKVRVKERPSGPHEAGHKAIFTRMTVRLAQVGGDYSFYWIGSKRTWWSPNRSKEADESFVPEQRLKNGLPHPIPTLVVEVGMSGGCEPYERSELKCEAETNDFAVSLPQKRLRHYRCPYGISLS</sequence>
<feature type="region of interest" description="Disordered" evidence="6">
    <location>
        <begin position="1"/>
        <end position="35"/>
    </location>
</feature>
<keyword evidence="3 4" id="KW-0067">ATP-binding</keyword>
<dbReference type="InterPro" id="IPR017441">
    <property type="entry name" value="Protein_kinase_ATP_BS"/>
</dbReference>
<dbReference type="InterPro" id="IPR000719">
    <property type="entry name" value="Prot_kinase_dom"/>
</dbReference>
<feature type="compositionally biased region" description="Pro residues" evidence="6">
    <location>
        <begin position="21"/>
        <end position="34"/>
    </location>
</feature>
<dbReference type="EMBL" id="JADGJD010000281">
    <property type="protein sequence ID" value="KAJ3052601.1"/>
    <property type="molecule type" value="Genomic_DNA"/>
</dbReference>
<dbReference type="GO" id="GO:0005524">
    <property type="term" value="F:ATP binding"/>
    <property type="evidence" value="ECO:0007669"/>
    <property type="project" value="UniProtKB-UniRule"/>
</dbReference>
<evidence type="ECO:0000256" key="2">
    <source>
        <dbReference type="ARBA" id="ARBA00022741"/>
    </source>
</evidence>
<evidence type="ECO:0000256" key="4">
    <source>
        <dbReference type="PROSITE-ProRule" id="PRU10141"/>
    </source>
</evidence>
<dbReference type="InterPro" id="IPR050629">
    <property type="entry name" value="STE20/SPS1-PAK"/>
</dbReference>
<dbReference type="PANTHER" id="PTHR48012">
    <property type="entry name" value="STERILE20-LIKE KINASE, ISOFORM B-RELATED"/>
    <property type="match status" value="1"/>
</dbReference>
<dbReference type="SMART" id="SM00220">
    <property type="entry name" value="S_TKc"/>
    <property type="match status" value="1"/>
</dbReference>
<evidence type="ECO:0000256" key="6">
    <source>
        <dbReference type="SAM" id="MobiDB-lite"/>
    </source>
</evidence>
<dbReference type="Pfam" id="PF00069">
    <property type="entry name" value="Pkinase"/>
    <property type="match status" value="1"/>
</dbReference>
<comment type="caution">
    <text evidence="8">The sequence shown here is derived from an EMBL/GenBank/DDBJ whole genome shotgun (WGS) entry which is preliminary data.</text>
</comment>
<keyword evidence="5" id="KW-0175">Coiled coil</keyword>
<keyword evidence="9" id="KW-1185">Reference proteome</keyword>
<protein>
    <recommendedName>
        <fullName evidence="1">non-specific serine/threonine protein kinase</fullName>
        <ecNumber evidence="1">2.7.11.1</ecNumber>
    </recommendedName>
</protein>
<evidence type="ECO:0000256" key="3">
    <source>
        <dbReference type="ARBA" id="ARBA00022840"/>
    </source>
</evidence>
<dbReference type="AlphaFoldDB" id="A0AAD5X2Z9"/>
<dbReference type="InterPro" id="IPR011009">
    <property type="entry name" value="Kinase-like_dom_sf"/>
</dbReference>
<evidence type="ECO:0000256" key="1">
    <source>
        <dbReference type="ARBA" id="ARBA00012513"/>
    </source>
</evidence>
<dbReference type="EC" id="2.7.11.1" evidence="1"/>
<evidence type="ECO:0000256" key="5">
    <source>
        <dbReference type="SAM" id="Coils"/>
    </source>
</evidence>